<evidence type="ECO:0008006" key="3">
    <source>
        <dbReference type="Google" id="ProtNLM"/>
    </source>
</evidence>
<protein>
    <recommendedName>
        <fullName evidence="3">DNA-directed RNA polymerase beta subunit</fullName>
    </recommendedName>
</protein>
<evidence type="ECO:0000313" key="1">
    <source>
        <dbReference type="EMBL" id="MEX0380683.1"/>
    </source>
</evidence>
<proteinExistence type="predicted"/>
<evidence type="ECO:0000313" key="2">
    <source>
        <dbReference type="Proteomes" id="UP001556617"/>
    </source>
</evidence>
<accession>A0ABV3S3N7</accession>
<dbReference type="Proteomes" id="UP001556617">
    <property type="component" value="Unassembled WGS sequence"/>
</dbReference>
<dbReference type="EMBL" id="JBFPER010000001">
    <property type="protein sequence ID" value="MEX0380683.1"/>
    <property type="molecule type" value="Genomic_DNA"/>
</dbReference>
<keyword evidence="2" id="KW-1185">Reference proteome</keyword>
<gene>
    <name evidence="1" type="ORF">AB3K24_04875</name>
</gene>
<dbReference type="RefSeq" id="WP_367974076.1">
    <property type="nucleotide sequence ID" value="NZ_JBFPEQ010000001.1"/>
</dbReference>
<name>A0ABV3S3N7_9LACO</name>
<organism evidence="1 2">
    <name type="scientific">Leuconostoc aquikimchii</name>
    <dbReference type="NCBI Taxonomy" id="3236804"/>
    <lineage>
        <taxon>Bacteria</taxon>
        <taxon>Bacillati</taxon>
        <taxon>Bacillota</taxon>
        <taxon>Bacilli</taxon>
        <taxon>Lactobacillales</taxon>
        <taxon>Lactobacillaceae</taxon>
        <taxon>Leuconostoc</taxon>
    </lineage>
</organism>
<comment type="caution">
    <text evidence="1">The sequence shown here is derived from an EMBL/GenBank/DDBJ whole genome shotgun (WGS) entry which is preliminary data.</text>
</comment>
<sequence length="123" mass="14350">MTNNRDFSRIVNNYFKNDYRERGKMKWQGFFLSDHTSSLKKDDNQRITVTKKLPRIPLSEVQNMLRSAAENYKKVTVQQNIKDLEGHMVPNVSGVVMGFSDNGVYINQKYIAFQNIRTVVEKS</sequence>
<reference evidence="1 2" key="1">
    <citation type="submission" date="2024-07" db="EMBL/GenBank/DDBJ databases">
        <authorList>
            <person name="Yun M."/>
        </authorList>
    </citation>
    <scope>NUCLEOTIDE SEQUENCE [LARGE SCALE GENOMIC DNA]</scope>
    <source>
        <strain evidence="1 2">MS01</strain>
    </source>
</reference>